<evidence type="ECO:0000256" key="1">
    <source>
        <dbReference type="ARBA" id="ARBA00001936"/>
    </source>
</evidence>
<keyword evidence="9" id="KW-0547">Nucleotide-binding</keyword>
<evidence type="ECO:0000256" key="12">
    <source>
        <dbReference type="ARBA" id="ARBA00023242"/>
    </source>
</evidence>
<dbReference type="Pfam" id="PF20750">
    <property type="entry name" value="PAP_NTPase"/>
    <property type="match status" value="1"/>
</dbReference>
<feature type="domain" description="Poly(A) polymerase nucleotidyltransferase" evidence="15">
    <location>
        <begin position="12"/>
        <end position="195"/>
    </location>
</feature>
<keyword evidence="13" id="KW-0812">Transmembrane</keyword>
<comment type="subcellular location">
    <subcellularLocation>
        <location evidence="3">Nucleus</location>
    </subcellularLocation>
</comment>
<keyword evidence="10" id="KW-0067">ATP-binding</keyword>
<keyword evidence="12" id="KW-0539">Nucleus</keyword>
<dbReference type="EC" id="2.7.7.19" evidence="5"/>
<dbReference type="Pfam" id="PF04928">
    <property type="entry name" value="PAP_central"/>
    <property type="match status" value="1"/>
</dbReference>
<dbReference type="GO" id="GO:0005634">
    <property type="term" value="C:nucleus"/>
    <property type="evidence" value="ECO:0007669"/>
    <property type="project" value="UniProtKB-SubCell"/>
</dbReference>
<evidence type="ECO:0000256" key="4">
    <source>
        <dbReference type="ARBA" id="ARBA00010912"/>
    </source>
</evidence>
<evidence type="ECO:0000256" key="3">
    <source>
        <dbReference type="ARBA" id="ARBA00004123"/>
    </source>
</evidence>
<keyword evidence="7" id="KW-0808">Transferase</keyword>
<comment type="caution">
    <text evidence="16">The sequence shown here is derived from an EMBL/GenBank/DDBJ whole genome shotgun (WGS) entry which is preliminary data.</text>
</comment>
<feature type="transmembrane region" description="Helical" evidence="13">
    <location>
        <begin position="216"/>
        <end position="235"/>
    </location>
</feature>
<comment type="cofactor">
    <cofactor evidence="1">
        <name>Mn(2+)</name>
        <dbReference type="ChEBI" id="CHEBI:29035"/>
    </cofactor>
</comment>
<keyword evidence="13" id="KW-0472">Membrane</keyword>
<evidence type="ECO:0000256" key="10">
    <source>
        <dbReference type="ARBA" id="ARBA00022840"/>
    </source>
</evidence>
<comment type="cofactor">
    <cofactor evidence="2">
        <name>Mg(2+)</name>
        <dbReference type="ChEBI" id="CHEBI:18420"/>
    </cofactor>
</comment>
<evidence type="ECO:0000256" key="5">
    <source>
        <dbReference type="ARBA" id="ARBA00012388"/>
    </source>
</evidence>
<dbReference type="InterPro" id="IPR043519">
    <property type="entry name" value="NT_sf"/>
</dbReference>
<evidence type="ECO:0000256" key="6">
    <source>
        <dbReference type="ARBA" id="ARBA00022664"/>
    </source>
</evidence>
<dbReference type="EMBL" id="JAHRHY010000009">
    <property type="protein sequence ID" value="KAG9066553.1"/>
    <property type="molecule type" value="Genomic_DNA"/>
</dbReference>
<accession>A0A9P7XUP7</accession>
<sequence>MSNQNGAQRRLGVTMPISEALPTKEDLDSSDRLLQTLKEQGLEIVLGKLDKLVKEFVYVVYVRKGYPEQIAKEAGGKIFTFGSYRLGVHGSGTDIDTLCVVPRYVDREDFFEVMYDMLRRRPEVTELASVPDAFTPVITMSFSDIPIDLTFARLGLSTIPDTLDLSDDALLRNLDDRCIRSVNGSRVTDEILRLVPNIPTFRLTLRCVKLWAQRRAVYSNMMGFLGGVAWAMLVARVCQLYPNACAATIISRFFSILHQW</sequence>
<dbReference type="SUPFAM" id="SSF81631">
    <property type="entry name" value="PAP/OAS1 substrate-binding domain"/>
    <property type="match status" value="1"/>
</dbReference>
<dbReference type="GO" id="GO:0046872">
    <property type="term" value="F:metal ion binding"/>
    <property type="evidence" value="ECO:0007669"/>
    <property type="project" value="UniProtKB-KW"/>
</dbReference>
<organism evidence="16 17">
    <name type="scientific">Linnemannia hyalina</name>
    <dbReference type="NCBI Taxonomy" id="64524"/>
    <lineage>
        <taxon>Eukaryota</taxon>
        <taxon>Fungi</taxon>
        <taxon>Fungi incertae sedis</taxon>
        <taxon>Mucoromycota</taxon>
        <taxon>Mortierellomycotina</taxon>
        <taxon>Mortierellomycetes</taxon>
        <taxon>Mortierellales</taxon>
        <taxon>Mortierellaceae</taxon>
        <taxon>Linnemannia</taxon>
    </lineage>
</organism>
<evidence type="ECO:0000256" key="2">
    <source>
        <dbReference type="ARBA" id="ARBA00001946"/>
    </source>
</evidence>
<dbReference type="GO" id="GO:0006397">
    <property type="term" value="P:mRNA processing"/>
    <property type="evidence" value="ECO:0007669"/>
    <property type="project" value="UniProtKB-KW"/>
</dbReference>
<dbReference type="GO" id="GO:0005524">
    <property type="term" value="F:ATP binding"/>
    <property type="evidence" value="ECO:0007669"/>
    <property type="project" value="UniProtKB-KW"/>
</dbReference>
<keyword evidence="6" id="KW-0507">mRNA processing</keyword>
<dbReference type="SUPFAM" id="SSF81301">
    <property type="entry name" value="Nucleotidyltransferase"/>
    <property type="match status" value="1"/>
</dbReference>
<dbReference type="InterPro" id="IPR048840">
    <property type="entry name" value="PolA_pol_NTPase"/>
</dbReference>
<evidence type="ECO:0000256" key="7">
    <source>
        <dbReference type="ARBA" id="ARBA00022679"/>
    </source>
</evidence>
<name>A0A9P7XUP7_9FUNG</name>
<comment type="similarity">
    <text evidence="4">Belongs to the poly(A) polymerase family.</text>
</comment>
<dbReference type="FunFam" id="3.30.460.10:FF:000002">
    <property type="entry name" value="Poly(A) polymerase alpha, putative"/>
    <property type="match status" value="1"/>
</dbReference>
<dbReference type="InterPro" id="IPR007012">
    <property type="entry name" value="PolA_pol_cen_dom"/>
</dbReference>
<evidence type="ECO:0000256" key="13">
    <source>
        <dbReference type="SAM" id="Phobius"/>
    </source>
</evidence>
<reference evidence="16" key="1">
    <citation type="submission" date="2021-06" db="EMBL/GenBank/DDBJ databases">
        <title>Genome Sequence of Mortierella hyaline Strain SCG-10, a Cold-Adapted, Nitrate-Reducing Fungus Isolated from Soil in Minnesota, USA.</title>
        <authorList>
            <person name="Aldossari N."/>
        </authorList>
    </citation>
    <scope>NUCLEOTIDE SEQUENCE</scope>
    <source>
        <strain evidence="16">SCG-10</strain>
    </source>
</reference>
<dbReference type="PANTHER" id="PTHR10682">
    <property type="entry name" value="POLY A POLYMERASE"/>
    <property type="match status" value="1"/>
</dbReference>
<dbReference type="Gene3D" id="3.30.460.10">
    <property type="entry name" value="Beta Polymerase, domain 2"/>
    <property type="match status" value="1"/>
</dbReference>
<gene>
    <name evidence="16" type="primary">PAP1_1</name>
    <name evidence="16" type="ORF">KI688_012461</name>
</gene>
<dbReference type="OrthoDB" id="412748at2759"/>
<feature type="domain" description="Poly(A) polymerase central" evidence="14">
    <location>
        <begin position="200"/>
        <end position="260"/>
    </location>
</feature>
<dbReference type="CDD" id="cd05402">
    <property type="entry name" value="NT_PAP_TUTase"/>
    <property type="match status" value="1"/>
</dbReference>
<keyword evidence="16" id="KW-0548">Nucleotidyltransferase</keyword>
<dbReference type="PANTHER" id="PTHR10682:SF10">
    <property type="entry name" value="POLYNUCLEOTIDE ADENYLYLTRANSFERASE"/>
    <property type="match status" value="1"/>
</dbReference>
<dbReference type="GO" id="GO:1990817">
    <property type="term" value="F:poly(A) RNA polymerase activity"/>
    <property type="evidence" value="ECO:0007669"/>
    <property type="project" value="UniProtKB-EC"/>
</dbReference>
<keyword evidence="13" id="KW-1133">Transmembrane helix</keyword>
<keyword evidence="8" id="KW-0479">Metal-binding</keyword>
<keyword evidence="17" id="KW-1185">Reference proteome</keyword>
<evidence type="ECO:0000256" key="8">
    <source>
        <dbReference type="ARBA" id="ARBA00022723"/>
    </source>
</evidence>
<evidence type="ECO:0000256" key="9">
    <source>
        <dbReference type="ARBA" id="ARBA00022741"/>
    </source>
</evidence>
<evidence type="ECO:0000259" key="15">
    <source>
        <dbReference type="Pfam" id="PF20750"/>
    </source>
</evidence>
<evidence type="ECO:0000313" key="17">
    <source>
        <dbReference type="Proteomes" id="UP000707451"/>
    </source>
</evidence>
<keyword evidence="11" id="KW-0460">Magnesium</keyword>
<dbReference type="AlphaFoldDB" id="A0A9P7XUP7"/>
<evidence type="ECO:0000256" key="11">
    <source>
        <dbReference type="ARBA" id="ARBA00022842"/>
    </source>
</evidence>
<proteinExistence type="inferred from homology"/>
<evidence type="ECO:0000259" key="14">
    <source>
        <dbReference type="Pfam" id="PF04928"/>
    </source>
</evidence>
<protein>
    <recommendedName>
        <fullName evidence="5">polynucleotide adenylyltransferase</fullName>
        <ecNumber evidence="5">2.7.7.19</ecNumber>
    </recommendedName>
</protein>
<dbReference type="Proteomes" id="UP000707451">
    <property type="component" value="Unassembled WGS sequence"/>
</dbReference>
<evidence type="ECO:0000313" key="16">
    <source>
        <dbReference type="EMBL" id="KAG9066553.1"/>
    </source>
</evidence>